<dbReference type="PROSITE" id="PS50893">
    <property type="entry name" value="ABC_TRANSPORTER_2"/>
    <property type="match status" value="1"/>
</dbReference>
<dbReference type="SUPFAM" id="SSF52540">
    <property type="entry name" value="P-loop containing nucleoside triphosphate hydrolases"/>
    <property type="match status" value="1"/>
</dbReference>
<dbReference type="InterPro" id="IPR017871">
    <property type="entry name" value="ABC_transporter-like_CS"/>
</dbReference>
<keyword evidence="4" id="KW-0201">Cytochrome c-type biogenesis</keyword>
<sequence>MKLEARSLECRRGDRVLFSGLDLALDAGEALRLAGRNGSGKTSLLRMLCGLTQPEQGEVLWCGQNIRRHREEFNSALVYLGHAAAIKDELLAWENLAMSAAIAGRPVDEDQACGALERLGLGAAVDLPARALSQGQRKRVALARLTLAQDRPLWVLDEPFTALDAAAVQALCETVDRHLAAGGMLIYTTHQEISLQARRHLRLELGGAA</sequence>
<dbReference type="EMBL" id="BPMK01000011">
    <property type="protein sequence ID" value="GIZ52704.1"/>
    <property type="molecule type" value="Genomic_DNA"/>
</dbReference>
<dbReference type="Pfam" id="PF00005">
    <property type="entry name" value="ABC_tran"/>
    <property type="match status" value="1"/>
</dbReference>
<dbReference type="NCBIfam" id="TIGR01189">
    <property type="entry name" value="ccmA"/>
    <property type="match status" value="1"/>
</dbReference>
<dbReference type="InterPro" id="IPR003439">
    <property type="entry name" value="ABC_transporter-like_ATP-bd"/>
</dbReference>
<evidence type="ECO:0000256" key="4">
    <source>
        <dbReference type="ARBA" id="ARBA00022748"/>
    </source>
</evidence>
<dbReference type="PROSITE" id="PS00211">
    <property type="entry name" value="ABC_TRANSPORTER_1"/>
    <property type="match status" value="1"/>
</dbReference>
<keyword evidence="1" id="KW-0813">Transport</keyword>
<keyword evidence="2" id="KW-1003">Cell membrane</keyword>
<protein>
    <submittedName>
        <fullName evidence="9">Cytochrome c biogenesis ATP-binding export protein CcmA</fullName>
    </submittedName>
</protein>
<dbReference type="NCBIfam" id="NF010061">
    <property type="entry name" value="PRK13538.1"/>
    <property type="match status" value="1"/>
</dbReference>
<evidence type="ECO:0000313" key="10">
    <source>
        <dbReference type="Proteomes" id="UP000887222"/>
    </source>
</evidence>
<evidence type="ECO:0000256" key="2">
    <source>
        <dbReference type="ARBA" id="ARBA00022475"/>
    </source>
</evidence>
<gene>
    <name evidence="9" type="primary">ccmA</name>
    <name evidence="9" type="ORF">NCCP691_27180</name>
</gene>
<evidence type="ECO:0000256" key="7">
    <source>
        <dbReference type="ARBA" id="ARBA00023136"/>
    </source>
</evidence>
<reference evidence="9 10" key="1">
    <citation type="journal article" date="2022" name="Int. J. Syst. Evol. Microbiol.">
        <title>Noviherbaspirillum aridicola sp. nov., isolated from an arid soil in Pakistan.</title>
        <authorList>
            <person name="Khan I.U."/>
            <person name="Saqib M."/>
            <person name="Amin A."/>
            <person name="Hussain F."/>
            <person name="Li L."/>
            <person name="Liu Y.H."/>
            <person name="Fang B.Z."/>
            <person name="Ahmed I."/>
            <person name="Li W.J."/>
        </authorList>
    </citation>
    <scope>NUCLEOTIDE SEQUENCE [LARGE SCALE GENOMIC DNA]</scope>
    <source>
        <strain evidence="9 10">NCCP-691</strain>
    </source>
</reference>
<keyword evidence="5 9" id="KW-0067">ATP-binding</keyword>
<evidence type="ECO:0000256" key="6">
    <source>
        <dbReference type="ARBA" id="ARBA00022967"/>
    </source>
</evidence>
<accession>A0ABQ4Q6M3</accession>
<dbReference type="Gene3D" id="3.40.50.300">
    <property type="entry name" value="P-loop containing nucleotide triphosphate hydrolases"/>
    <property type="match status" value="1"/>
</dbReference>
<keyword evidence="10" id="KW-1185">Reference proteome</keyword>
<dbReference type="PANTHER" id="PTHR43499:SF1">
    <property type="entry name" value="ABC TRANSPORTER I FAMILY MEMBER 1"/>
    <property type="match status" value="1"/>
</dbReference>
<keyword evidence="7" id="KW-0472">Membrane</keyword>
<organism evidence="9 10">
    <name type="scientific">Noviherbaspirillum aridicola</name>
    <dbReference type="NCBI Taxonomy" id="2849687"/>
    <lineage>
        <taxon>Bacteria</taxon>
        <taxon>Pseudomonadati</taxon>
        <taxon>Pseudomonadota</taxon>
        <taxon>Betaproteobacteria</taxon>
        <taxon>Burkholderiales</taxon>
        <taxon>Oxalobacteraceae</taxon>
        <taxon>Noviherbaspirillum</taxon>
    </lineage>
</organism>
<comment type="caution">
    <text evidence="9">The sequence shown here is derived from an EMBL/GenBank/DDBJ whole genome shotgun (WGS) entry which is preliminary data.</text>
</comment>
<dbReference type="RefSeq" id="WP_220809120.1">
    <property type="nucleotide sequence ID" value="NZ_BPMK01000011.1"/>
</dbReference>
<dbReference type="Proteomes" id="UP000887222">
    <property type="component" value="Unassembled WGS sequence"/>
</dbReference>
<dbReference type="SMART" id="SM00382">
    <property type="entry name" value="AAA"/>
    <property type="match status" value="1"/>
</dbReference>
<dbReference type="PANTHER" id="PTHR43499">
    <property type="entry name" value="ABC TRANSPORTER I FAMILY MEMBER 1"/>
    <property type="match status" value="1"/>
</dbReference>
<dbReference type="GO" id="GO:0005524">
    <property type="term" value="F:ATP binding"/>
    <property type="evidence" value="ECO:0007669"/>
    <property type="project" value="UniProtKB-KW"/>
</dbReference>
<dbReference type="InterPro" id="IPR027417">
    <property type="entry name" value="P-loop_NTPase"/>
</dbReference>
<evidence type="ECO:0000259" key="8">
    <source>
        <dbReference type="PROSITE" id="PS50893"/>
    </source>
</evidence>
<keyword evidence="3" id="KW-0547">Nucleotide-binding</keyword>
<evidence type="ECO:0000256" key="3">
    <source>
        <dbReference type="ARBA" id="ARBA00022741"/>
    </source>
</evidence>
<feature type="domain" description="ABC transporter" evidence="8">
    <location>
        <begin position="3"/>
        <end position="209"/>
    </location>
</feature>
<name>A0ABQ4Q6M3_9BURK</name>
<evidence type="ECO:0000256" key="1">
    <source>
        <dbReference type="ARBA" id="ARBA00022448"/>
    </source>
</evidence>
<evidence type="ECO:0000256" key="5">
    <source>
        <dbReference type="ARBA" id="ARBA00022840"/>
    </source>
</evidence>
<dbReference type="InterPro" id="IPR005895">
    <property type="entry name" value="ABC_transptr_haem_export_CcmA"/>
</dbReference>
<evidence type="ECO:0000313" key="9">
    <source>
        <dbReference type="EMBL" id="GIZ52704.1"/>
    </source>
</evidence>
<proteinExistence type="predicted"/>
<dbReference type="InterPro" id="IPR003593">
    <property type="entry name" value="AAA+_ATPase"/>
</dbReference>
<keyword evidence="6" id="KW-1278">Translocase</keyword>